<gene>
    <name evidence="3" type="ORF">G5714_019116</name>
</gene>
<feature type="domain" description="Ig-like" evidence="2">
    <location>
        <begin position="35"/>
        <end position="107"/>
    </location>
</feature>
<feature type="transmembrane region" description="Helical" evidence="1">
    <location>
        <begin position="162"/>
        <end position="190"/>
    </location>
</feature>
<keyword evidence="1" id="KW-0812">Transmembrane</keyword>
<dbReference type="Gene3D" id="2.60.40.10">
    <property type="entry name" value="Immunoglobulins"/>
    <property type="match status" value="1"/>
</dbReference>
<dbReference type="OrthoDB" id="8871851at2759"/>
<name>A0A7J6C150_9TELE</name>
<dbReference type="SUPFAM" id="SSF48726">
    <property type="entry name" value="Immunoglobulin"/>
    <property type="match status" value="1"/>
</dbReference>
<dbReference type="PROSITE" id="PS50835">
    <property type="entry name" value="IG_LIKE"/>
    <property type="match status" value="1"/>
</dbReference>
<reference evidence="3 4" key="1">
    <citation type="submission" date="2020-04" db="EMBL/GenBank/DDBJ databases">
        <title>Chromosome-level genome assembly of a cyprinid fish Onychostoma macrolepis by integration of Nanopore Sequencing, Bionano and Hi-C technology.</title>
        <authorList>
            <person name="Wang D."/>
        </authorList>
    </citation>
    <scope>NUCLEOTIDE SEQUENCE [LARGE SCALE GENOMIC DNA]</scope>
    <source>
        <strain evidence="3">SWU-2019</strain>
        <tissue evidence="3">Muscle</tissue>
    </source>
</reference>
<evidence type="ECO:0000313" key="3">
    <source>
        <dbReference type="EMBL" id="KAF4100920.1"/>
    </source>
</evidence>
<keyword evidence="1" id="KW-0472">Membrane</keyword>
<dbReference type="InterPro" id="IPR036179">
    <property type="entry name" value="Ig-like_dom_sf"/>
</dbReference>
<dbReference type="EMBL" id="JAAMOB010000019">
    <property type="protein sequence ID" value="KAF4100920.1"/>
    <property type="molecule type" value="Genomic_DNA"/>
</dbReference>
<organism evidence="3 4">
    <name type="scientific">Onychostoma macrolepis</name>
    <dbReference type="NCBI Taxonomy" id="369639"/>
    <lineage>
        <taxon>Eukaryota</taxon>
        <taxon>Metazoa</taxon>
        <taxon>Chordata</taxon>
        <taxon>Craniata</taxon>
        <taxon>Vertebrata</taxon>
        <taxon>Euteleostomi</taxon>
        <taxon>Actinopterygii</taxon>
        <taxon>Neopterygii</taxon>
        <taxon>Teleostei</taxon>
        <taxon>Ostariophysi</taxon>
        <taxon>Cypriniformes</taxon>
        <taxon>Cyprinidae</taxon>
        <taxon>Acrossocheilinae</taxon>
        <taxon>Onychostoma</taxon>
    </lineage>
</organism>
<dbReference type="Pfam" id="PF07686">
    <property type="entry name" value="V-set"/>
    <property type="match status" value="1"/>
</dbReference>
<dbReference type="InterPro" id="IPR013106">
    <property type="entry name" value="Ig_V-set"/>
</dbReference>
<dbReference type="InterPro" id="IPR007110">
    <property type="entry name" value="Ig-like_dom"/>
</dbReference>
<evidence type="ECO:0000256" key="1">
    <source>
        <dbReference type="SAM" id="Phobius"/>
    </source>
</evidence>
<comment type="caution">
    <text evidence="3">The sequence shown here is derived from an EMBL/GenBank/DDBJ whole genome shotgun (WGS) entry which is preliminary data.</text>
</comment>
<evidence type="ECO:0000259" key="2">
    <source>
        <dbReference type="PROSITE" id="PS50835"/>
    </source>
</evidence>
<sequence length="205" mass="23141">MEKVMLFCVFSYRIVQISSSDVSGHDVTLLRFRLNEKISLNCNMTGKIRTAWYHQNPDTGRLTLLLSTISDTFQNYQNYRIFTRIGTNTASLVITDLTESDSGLYFCGTSMFLDEMHFDKPIRLVMEDELTDREDKAHSVTEPPEDVEITASIVAVMLTERVMIFGGVGLAVFVLFLSTVITGGIIHFYGWQKGWTAAKRAGLTD</sequence>
<evidence type="ECO:0000313" key="4">
    <source>
        <dbReference type="Proteomes" id="UP000579812"/>
    </source>
</evidence>
<dbReference type="CDD" id="cd00099">
    <property type="entry name" value="IgV"/>
    <property type="match status" value="1"/>
</dbReference>
<proteinExistence type="predicted"/>
<dbReference type="AlphaFoldDB" id="A0A7J6C150"/>
<dbReference type="InterPro" id="IPR013783">
    <property type="entry name" value="Ig-like_fold"/>
</dbReference>
<keyword evidence="4" id="KW-1185">Reference proteome</keyword>
<accession>A0A7J6C150</accession>
<keyword evidence="1" id="KW-1133">Transmembrane helix</keyword>
<protein>
    <recommendedName>
        <fullName evidence="2">Ig-like domain-containing protein</fullName>
    </recommendedName>
</protein>
<dbReference type="Proteomes" id="UP000579812">
    <property type="component" value="Unassembled WGS sequence"/>
</dbReference>